<name>A0A562V3M1_9ACTN</name>
<evidence type="ECO:0000256" key="1">
    <source>
        <dbReference type="ARBA" id="ARBA00004948"/>
    </source>
</evidence>
<comment type="pathway">
    <text evidence="1">Cofactor biosynthesis; thiamine diphosphate biosynthesis.</text>
</comment>
<dbReference type="SUPFAM" id="SSF54373">
    <property type="entry name" value="FAD-linked reductases, C-terminal domain"/>
    <property type="match status" value="1"/>
</dbReference>
<dbReference type="GO" id="GO:0005737">
    <property type="term" value="C:cytoplasm"/>
    <property type="evidence" value="ECO:0007669"/>
    <property type="project" value="TreeGrafter"/>
</dbReference>
<dbReference type="InterPro" id="IPR006076">
    <property type="entry name" value="FAD-dep_OxRdtase"/>
</dbReference>
<evidence type="ECO:0000256" key="4">
    <source>
        <dbReference type="ARBA" id="ARBA00049872"/>
    </source>
</evidence>
<feature type="domain" description="FAD dependent oxidoreductase" evidence="6">
    <location>
        <begin position="5"/>
        <end position="326"/>
    </location>
</feature>
<dbReference type="NCBIfam" id="TIGR02352">
    <property type="entry name" value="thiamin_ThiO"/>
    <property type="match status" value="1"/>
</dbReference>
<dbReference type="SUPFAM" id="SSF51905">
    <property type="entry name" value="FAD/NAD(P)-binding domain"/>
    <property type="match status" value="1"/>
</dbReference>
<organism evidence="7 8">
    <name type="scientific">Stackebrandtia albiflava</name>
    <dbReference type="NCBI Taxonomy" id="406432"/>
    <lineage>
        <taxon>Bacteria</taxon>
        <taxon>Bacillati</taxon>
        <taxon>Actinomycetota</taxon>
        <taxon>Actinomycetes</taxon>
        <taxon>Glycomycetales</taxon>
        <taxon>Glycomycetaceae</taxon>
        <taxon>Stackebrandtia</taxon>
    </lineage>
</organism>
<evidence type="ECO:0000256" key="5">
    <source>
        <dbReference type="ARBA" id="ARBA00050018"/>
    </source>
</evidence>
<dbReference type="InterPro" id="IPR012727">
    <property type="entry name" value="Gly_oxidase_ThiO"/>
</dbReference>
<keyword evidence="8" id="KW-1185">Reference proteome</keyword>
<evidence type="ECO:0000313" key="7">
    <source>
        <dbReference type="EMBL" id="TWJ12422.1"/>
    </source>
</evidence>
<dbReference type="InterPro" id="IPR036188">
    <property type="entry name" value="FAD/NAD-bd_sf"/>
</dbReference>
<reference evidence="7 8" key="1">
    <citation type="journal article" date="2013" name="Stand. Genomic Sci.">
        <title>Genomic Encyclopedia of Type Strains, Phase I: The one thousand microbial genomes (KMG-I) project.</title>
        <authorList>
            <person name="Kyrpides N.C."/>
            <person name="Woyke T."/>
            <person name="Eisen J.A."/>
            <person name="Garrity G."/>
            <person name="Lilburn T.G."/>
            <person name="Beck B.J."/>
            <person name="Whitman W.B."/>
            <person name="Hugenholtz P."/>
            <person name="Klenk H.P."/>
        </authorList>
    </citation>
    <scope>NUCLEOTIDE SEQUENCE [LARGE SCALE GENOMIC DNA]</scope>
    <source>
        <strain evidence="7 8">DSM 45044</strain>
    </source>
</reference>
<comment type="caution">
    <text evidence="7">The sequence shown here is derived from an EMBL/GenBank/DDBJ whole genome shotgun (WGS) entry which is preliminary data.</text>
</comment>
<dbReference type="GO" id="GO:0009228">
    <property type="term" value="P:thiamine biosynthetic process"/>
    <property type="evidence" value="ECO:0007669"/>
    <property type="project" value="UniProtKB-KW"/>
</dbReference>
<dbReference type="UniPathway" id="UPA00060"/>
<dbReference type="GO" id="GO:0043799">
    <property type="term" value="F:glycine oxidase activity"/>
    <property type="evidence" value="ECO:0007669"/>
    <property type="project" value="UniProtKB-EC"/>
</dbReference>
<protein>
    <recommendedName>
        <fullName evidence="5">glycine oxidase</fullName>
        <ecNumber evidence="5">1.4.3.19</ecNumber>
    </recommendedName>
</protein>
<dbReference type="EMBL" id="VLLL01000006">
    <property type="protein sequence ID" value="TWJ12422.1"/>
    <property type="molecule type" value="Genomic_DNA"/>
</dbReference>
<dbReference type="GO" id="GO:0050660">
    <property type="term" value="F:flavin adenine dinucleotide binding"/>
    <property type="evidence" value="ECO:0007669"/>
    <property type="project" value="InterPro"/>
</dbReference>
<accession>A0A562V3M1</accession>
<dbReference type="AlphaFoldDB" id="A0A562V3M1"/>
<dbReference type="RefSeq" id="WP_211354523.1">
    <property type="nucleotide sequence ID" value="NZ_BAABIJ010000002.1"/>
</dbReference>
<dbReference type="GO" id="GO:0009229">
    <property type="term" value="P:thiamine diphosphate biosynthetic process"/>
    <property type="evidence" value="ECO:0007669"/>
    <property type="project" value="UniProtKB-UniPathway"/>
</dbReference>
<dbReference type="PANTHER" id="PTHR13847:SF289">
    <property type="entry name" value="GLYCINE OXIDASE"/>
    <property type="match status" value="1"/>
</dbReference>
<evidence type="ECO:0000313" key="8">
    <source>
        <dbReference type="Proteomes" id="UP000321617"/>
    </source>
</evidence>
<dbReference type="Proteomes" id="UP000321617">
    <property type="component" value="Unassembled WGS sequence"/>
</dbReference>
<dbReference type="Gene3D" id="3.30.9.10">
    <property type="entry name" value="D-Amino Acid Oxidase, subunit A, domain 2"/>
    <property type="match status" value="1"/>
</dbReference>
<dbReference type="PANTHER" id="PTHR13847">
    <property type="entry name" value="SARCOSINE DEHYDROGENASE-RELATED"/>
    <property type="match status" value="1"/>
</dbReference>
<gene>
    <name evidence="7" type="ORF">LX16_3179</name>
</gene>
<dbReference type="Pfam" id="PF01266">
    <property type="entry name" value="DAO"/>
    <property type="match status" value="1"/>
</dbReference>
<keyword evidence="3" id="KW-0560">Oxidoreductase</keyword>
<sequence length="348" mass="35975">MRTPDVAVVGGGIIGSSIAWRLAQGGAAVTVYDVPAPGRPSTVAAGLLAPATEAEYGATALSRLSHDSAALWPGFADELGGDVGYRRCGTLTVGVDAADVAELDRAHAYRRQCGWPGTRLDTRGCLALEPALSHRVQGGVFAPDDHQVDPRRVMAALGEATAAAGVVRREERVTDPAGLPAGRVVVAAGTWSGRLTGLPVRPIQGQVIRLRGTGNPPVAIRALNRGRAVYVVSRADGEVVVGASSRETGFTPVAAAADTATLLRDAVEVLPELGEYHVAEVNVGLRPGTPDNAPLLGALDDRLVAATGHYRNGVLLAPVTAALISRLILTGRTPEDVAPFDPARFGAR</sequence>
<proteinExistence type="predicted"/>
<dbReference type="EC" id="1.4.3.19" evidence="5"/>
<evidence type="ECO:0000256" key="3">
    <source>
        <dbReference type="ARBA" id="ARBA00023002"/>
    </source>
</evidence>
<evidence type="ECO:0000256" key="2">
    <source>
        <dbReference type="ARBA" id="ARBA00022977"/>
    </source>
</evidence>
<evidence type="ECO:0000259" key="6">
    <source>
        <dbReference type="Pfam" id="PF01266"/>
    </source>
</evidence>
<dbReference type="Gene3D" id="3.50.50.60">
    <property type="entry name" value="FAD/NAD(P)-binding domain"/>
    <property type="match status" value="1"/>
</dbReference>
<comment type="catalytic activity">
    <reaction evidence="4">
        <text>glycine + O2 + H2O = glyoxylate + H2O2 + NH4(+)</text>
        <dbReference type="Rhea" id="RHEA:11532"/>
        <dbReference type="ChEBI" id="CHEBI:15377"/>
        <dbReference type="ChEBI" id="CHEBI:15379"/>
        <dbReference type="ChEBI" id="CHEBI:16240"/>
        <dbReference type="ChEBI" id="CHEBI:28938"/>
        <dbReference type="ChEBI" id="CHEBI:36655"/>
        <dbReference type="ChEBI" id="CHEBI:57305"/>
        <dbReference type="EC" id="1.4.3.19"/>
    </reaction>
</comment>
<keyword evidence="2" id="KW-0784">Thiamine biosynthesis</keyword>